<accession>A0A645CIV7</accession>
<gene>
    <name evidence="1" type="ORF">SDC9_123837</name>
</gene>
<organism evidence="1">
    <name type="scientific">bioreactor metagenome</name>
    <dbReference type="NCBI Taxonomy" id="1076179"/>
    <lineage>
        <taxon>unclassified sequences</taxon>
        <taxon>metagenomes</taxon>
        <taxon>ecological metagenomes</taxon>
    </lineage>
</organism>
<evidence type="ECO:0000313" key="1">
    <source>
        <dbReference type="EMBL" id="MPM76838.1"/>
    </source>
</evidence>
<dbReference type="EMBL" id="VSSQ01027536">
    <property type="protein sequence ID" value="MPM76838.1"/>
    <property type="molecule type" value="Genomic_DNA"/>
</dbReference>
<proteinExistence type="predicted"/>
<protein>
    <submittedName>
        <fullName evidence="1">Uncharacterized protein</fullName>
    </submittedName>
</protein>
<comment type="caution">
    <text evidence="1">The sequence shown here is derived from an EMBL/GenBank/DDBJ whole genome shotgun (WGS) entry which is preliminary data.</text>
</comment>
<sequence>MLQLVIRKQAVGQAEHILHLFDAEDTLVLKVVNGHQGFYMPIIGKVAVLRAQQRRDHAGLPVMGVDQVRLKAHQRQEIERRAAEECKSLIFIPAHAVDVVAAEVVAVVHKVKDDAVLYQFLNAAVLAAPAKLHLEIDRVAHLRFIFFGNSGILGQDHPYIVPLLGQHRGQGANHIRQTACLDEGDALAGCKQDFHIGSAPFKWIRYSYPWGLPEDRRVS</sequence>
<name>A0A645CIV7_9ZZZZ</name>
<reference evidence="1" key="1">
    <citation type="submission" date="2019-08" db="EMBL/GenBank/DDBJ databases">
        <authorList>
            <person name="Kucharzyk K."/>
            <person name="Murdoch R.W."/>
            <person name="Higgins S."/>
            <person name="Loffler F."/>
        </authorList>
    </citation>
    <scope>NUCLEOTIDE SEQUENCE</scope>
</reference>
<dbReference type="AlphaFoldDB" id="A0A645CIV7"/>